<evidence type="ECO:0000256" key="2">
    <source>
        <dbReference type="ARBA" id="ARBA00022692"/>
    </source>
</evidence>
<dbReference type="Pfam" id="PF20684">
    <property type="entry name" value="Fung_rhodopsin"/>
    <property type="match status" value="2"/>
</dbReference>
<sequence>MASPLPALTPADLAVDHFYQLTVSAITTFTLASIAIPLRFYCRKITKQPLWLDDYFIIVAYIAGIGLFIVIIIWAIMGMGKHAQVVPVPRQTIVFKTLTAGELTYGAAIVFTKYSILAFYWRLFSGTASVLACIPLRKLWKPDIPGACINLRTFYVANAIPNVLTDSMMLFMPMPHVWGLKISLPRKIGVMMFFVVGGFTCIVSLIRLVFMFRLDTIGILWGFTDLAVWTGVETNSGIICACLTTLRPLFQKLSTPEQASYMTSNSKPSKLKMDPESSIISWRNKASNPDSLSRRGSHSSFVALAEWEPTTTSTAYAANRGTLEYNSEESLGPVGPNDIVMMTRLELKEGGSAANLTPLGAASTSTSNLSDFISPIITPPDLPDELYPDPSFRTNSSKLILKKMSW</sequence>
<dbReference type="EMBL" id="JAAMPI010000200">
    <property type="protein sequence ID" value="KAF4634211.1"/>
    <property type="molecule type" value="Genomic_DNA"/>
</dbReference>
<keyword evidence="3 6" id="KW-1133">Transmembrane helix</keyword>
<feature type="transmembrane region" description="Helical" evidence="6">
    <location>
        <begin position="18"/>
        <end position="42"/>
    </location>
</feature>
<reference evidence="8 9" key="1">
    <citation type="submission" date="2020-03" db="EMBL/GenBank/DDBJ databases">
        <title>Draft Genome Sequence of Cudoniella acicularis.</title>
        <authorList>
            <person name="Buettner E."/>
            <person name="Kellner H."/>
        </authorList>
    </citation>
    <scope>NUCLEOTIDE SEQUENCE [LARGE SCALE GENOMIC DNA]</scope>
    <source>
        <strain evidence="8 9">DSM 108380</strain>
    </source>
</reference>
<evidence type="ECO:0000313" key="9">
    <source>
        <dbReference type="Proteomes" id="UP000566819"/>
    </source>
</evidence>
<accession>A0A8H4W5I1</accession>
<evidence type="ECO:0000256" key="6">
    <source>
        <dbReference type="SAM" id="Phobius"/>
    </source>
</evidence>
<feature type="transmembrane region" description="Helical" evidence="6">
    <location>
        <begin position="149"/>
        <end position="171"/>
    </location>
</feature>
<feature type="transmembrane region" description="Helical" evidence="6">
    <location>
        <begin position="191"/>
        <end position="210"/>
    </location>
</feature>
<keyword evidence="9" id="KW-1185">Reference proteome</keyword>
<evidence type="ECO:0000259" key="7">
    <source>
        <dbReference type="Pfam" id="PF20684"/>
    </source>
</evidence>
<dbReference type="PANTHER" id="PTHR33048">
    <property type="entry name" value="PTH11-LIKE INTEGRAL MEMBRANE PROTEIN (AFU_ORTHOLOGUE AFUA_5G11245)"/>
    <property type="match status" value="1"/>
</dbReference>
<dbReference type="InterPro" id="IPR049326">
    <property type="entry name" value="Rhodopsin_dom_fungi"/>
</dbReference>
<comment type="caution">
    <text evidence="8">The sequence shown here is derived from an EMBL/GenBank/DDBJ whole genome shotgun (WGS) entry which is preliminary data.</text>
</comment>
<evidence type="ECO:0000256" key="5">
    <source>
        <dbReference type="ARBA" id="ARBA00038359"/>
    </source>
</evidence>
<evidence type="ECO:0000256" key="3">
    <source>
        <dbReference type="ARBA" id="ARBA00022989"/>
    </source>
</evidence>
<dbReference type="Proteomes" id="UP000566819">
    <property type="component" value="Unassembled WGS sequence"/>
</dbReference>
<keyword evidence="4 6" id="KW-0472">Membrane</keyword>
<dbReference type="PANTHER" id="PTHR33048:SF47">
    <property type="entry name" value="INTEGRAL MEMBRANE PROTEIN-RELATED"/>
    <property type="match status" value="1"/>
</dbReference>
<protein>
    <recommendedName>
        <fullName evidence="7">Rhodopsin domain-containing protein</fullName>
    </recommendedName>
</protein>
<feature type="domain" description="Rhodopsin" evidence="7">
    <location>
        <begin position="128"/>
        <end position="252"/>
    </location>
</feature>
<feature type="transmembrane region" description="Helical" evidence="6">
    <location>
        <begin position="119"/>
        <end position="137"/>
    </location>
</feature>
<evidence type="ECO:0000256" key="1">
    <source>
        <dbReference type="ARBA" id="ARBA00004141"/>
    </source>
</evidence>
<dbReference type="AlphaFoldDB" id="A0A8H4W5I1"/>
<comment type="similarity">
    <text evidence="5">Belongs to the SAT4 family.</text>
</comment>
<gene>
    <name evidence="8" type="ORF">G7Y89_g3887</name>
</gene>
<keyword evidence="2 6" id="KW-0812">Transmembrane</keyword>
<evidence type="ECO:0000313" key="8">
    <source>
        <dbReference type="EMBL" id="KAF4634211.1"/>
    </source>
</evidence>
<proteinExistence type="inferred from homology"/>
<dbReference type="InterPro" id="IPR052337">
    <property type="entry name" value="SAT4-like"/>
</dbReference>
<dbReference type="GO" id="GO:0016020">
    <property type="term" value="C:membrane"/>
    <property type="evidence" value="ECO:0007669"/>
    <property type="project" value="UniProtKB-SubCell"/>
</dbReference>
<feature type="transmembrane region" description="Helical" evidence="6">
    <location>
        <begin position="54"/>
        <end position="77"/>
    </location>
</feature>
<name>A0A8H4W5I1_9HELO</name>
<dbReference type="OrthoDB" id="10017208at2759"/>
<feature type="domain" description="Rhodopsin" evidence="7">
    <location>
        <begin position="38"/>
        <end position="125"/>
    </location>
</feature>
<organism evidence="8 9">
    <name type="scientific">Cudoniella acicularis</name>
    <dbReference type="NCBI Taxonomy" id="354080"/>
    <lineage>
        <taxon>Eukaryota</taxon>
        <taxon>Fungi</taxon>
        <taxon>Dikarya</taxon>
        <taxon>Ascomycota</taxon>
        <taxon>Pezizomycotina</taxon>
        <taxon>Leotiomycetes</taxon>
        <taxon>Helotiales</taxon>
        <taxon>Tricladiaceae</taxon>
        <taxon>Cudoniella</taxon>
    </lineage>
</organism>
<comment type="subcellular location">
    <subcellularLocation>
        <location evidence="1">Membrane</location>
        <topology evidence="1">Multi-pass membrane protein</topology>
    </subcellularLocation>
</comment>
<evidence type="ECO:0000256" key="4">
    <source>
        <dbReference type="ARBA" id="ARBA00023136"/>
    </source>
</evidence>